<dbReference type="AlphaFoldDB" id="A0A8J3A8C3"/>
<dbReference type="GO" id="GO:0050918">
    <property type="term" value="P:positive chemotaxis"/>
    <property type="evidence" value="ECO:0007669"/>
    <property type="project" value="TreeGrafter"/>
</dbReference>
<dbReference type="Gene3D" id="3.40.1550.10">
    <property type="entry name" value="CheC-like"/>
    <property type="match status" value="1"/>
</dbReference>
<dbReference type="InterPro" id="IPR001689">
    <property type="entry name" value="Flag_FliM"/>
</dbReference>
<accession>A0A8J3A8C3</accession>
<evidence type="ECO:0000259" key="10">
    <source>
        <dbReference type="Pfam" id="PF01052"/>
    </source>
</evidence>
<gene>
    <name evidence="11" type="ORF">GCM10011354_20490</name>
</gene>
<sequence>MSRALADVSTTTVTPVDFRRPSRISRDAVVVFESAHEAFVRRLTSTWSNSTQAALEIEHLATEQLSVDDYVKTLPSPTALASVRVGPLGATALIDLDLPLALLLVERLLGGVGDPADTAVPRRPTELEAGLIADGLLLPAVRAIDEALTEIDGEPSELLGIETTPQPMHLSAPGELLLLLTYRVEVRGDLPAQGLISIGYPVAPVLAHLGQLAGGSVDEDHALSGQVARGALLDAQLELQVQLGGSPLPASVFAALRPGDVLSLDHPVGLPARLLCDGRELGSAHLGRRRRRLAVQIVEPPAVAPLTDPYATFDQELAP</sequence>
<dbReference type="Proteomes" id="UP000650511">
    <property type="component" value="Unassembled WGS sequence"/>
</dbReference>
<dbReference type="RefSeq" id="WP_130649057.1">
    <property type="nucleotide sequence ID" value="NZ_BMHA01000007.1"/>
</dbReference>
<dbReference type="GO" id="GO:0005886">
    <property type="term" value="C:plasma membrane"/>
    <property type="evidence" value="ECO:0007669"/>
    <property type="project" value="UniProtKB-SubCell"/>
</dbReference>
<evidence type="ECO:0000256" key="9">
    <source>
        <dbReference type="ARBA" id="ARBA00023143"/>
    </source>
</evidence>
<dbReference type="OrthoDB" id="5241113at2"/>
<keyword evidence="7" id="KW-0283">Flagellar rotation</keyword>
<evidence type="ECO:0000256" key="3">
    <source>
        <dbReference type="ARBA" id="ARBA00011049"/>
    </source>
</evidence>
<protein>
    <recommendedName>
        <fullName evidence="4">Flagellar motor switch protein FliM</fullName>
    </recommendedName>
</protein>
<comment type="subcellular location">
    <subcellularLocation>
        <location evidence="1">Bacterial flagellum basal body</location>
    </subcellularLocation>
    <subcellularLocation>
        <location evidence="2">Cell membrane</location>
        <topology evidence="2">Peripheral membrane protein</topology>
    </subcellularLocation>
</comment>
<dbReference type="InterPro" id="IPR036429">
    <property type="entry name" value="SpoA-like_sf"/>
</dbReference>
<dbReference type="PANTHER" id="PTHR30034">
    <property type="entry name" value="FLAGELLAR MOTOR SWITCH PROTEIN FLIM"/>
    <property type="match status" value="1"/>
</dbReference>
<evidence type="ECO:0000256" key="5">
    <source>
        <dbReference type="ARBA" id="ARBA00022475"/>
    </source>
</evidence>
<feature type="domain" description="Flagellar motor switch protein FliN-like C-terminal" evidence="10">
    <location>
        <begin position="232"/>
        <end position="299"/>
    </location>
</feature>
<evidence type="ECO:0000256" key="4">
    <source>
        <dbReference type="ARBA" id="ARBA00021898"/>
    </source>
</evidence>
<dbReference type="GO" id="GO:0003774">
    <property type="term" value="F:cytoskeletal motor activity"/>
    <property type="evidence" value="ECO:0007669"/>
    <property type="project" value="InterPro"/>
</dbReference>
<keyword evidence="5" id="KW-1003">Cell membrane</keyword>
<dbReference type="PANTHER" id="PTHR30034:SF6">
    <property type="entry name" value="YOP PROTEINS TRANSLOCATION PROTEIN Q"/>
    <property type="match status" value="1"/>
</dbReference>
<dbReference type="GO" id="GO:0071978">
    <property type="term" value="P:bacterial-type flagellum-dependent swarming motility"/>
    <property type="evidence" value="ECO:0007669"/>
    <property type="project" value="TreeGrafter"/>
</dbReference>
<dbReference type="Gene3D" id="2.30.330.10">
    <property type="entry name" value="SpoA-like"/>
    <property type="match status" value="1"/>
</dbReference>
<proteinExistence type="inferred from homology"/>
<dbReference type="InterPro" id="IPR028976">
    <property type="entry name" value="CheC-like_sf"/>
</dbReference>
<name>A0A8J3A8C3_9ACTN</name>
<keyword evidence="8" id="KW-0472">Membrane</keyword>
<evidence type="ECO:0000313" key="11">
    <source>
        <dbReference type="EMBL" id="GGI06717.1"/>
    </source>
</evidence>
<dbReference type="SUPFAM" id="SSF103039">
    <property type="entry name" value="CheC-like"/>
    <property type="match status" value="1"/>
</dbReference>
<comment type="caution">
    <text evidence="11">The sequence shown here is derived from an EMBL/GenBank/DDBJ whole genome shotgun (WGS) entry which is preliminary data.</text>
</comment>
<evidence type="ECO:0000256" key="2">
    <source>
        <dbReference type="ARBA" id="ARBA00004202"/>
    </source>
</evidence>
<dbReference type="EMBL" id="BMHA01000007">
    <property type="protein sequence ID" value="GGI06717.1"/>
    <property type="molecule type" value="Genomic_DNA"/>
</dbReference>
<keyword evidence="12" id="KW-1185">Reference proteome</keyword>
<dbReference type="SUPFAM" id="SSF101801">
    <property type="entry name" value="Surface presentation of antigens (SPOA)"/>
    <property type="match status" value="1"/>
</dbReference>
<reference evidence="11" key="1">
    <citation type="journal article" date="2014" name="Int. J. Syst. Evol. Microbiol.">
        <title>Complete genome sequence of Corynebacterium casei LMG S-19264T (=DSM 44701T), isolated from a smear-ripened cheese.</title>
        <authorList>
            <consortium name="US DOE Joint Genome Institute (JGI-PGF)"/>
            <person name="Walter F."/>
            <person name="Albersmeier A."/>
            <person name="Kalinowski J."/>
            <person name="Ruckert C."/>
        </authorList>
    </citation>
    <scope>NUCLEOTIDE SEQUENCE</scope>
    <source>
        <strain evidence="11">CGMCC 1.14988</strain>
    </source>
</reference>
<evidence type="ECO:0000256" key="1">
    <source>
        <dbReference type="ARBA" id="ARBA00004117"/>
    </source>
</evidence>
<dbReference type="Pfam" id="PF02154">
    <property type="entry name" value="FliM"/>
    <property type="match status" value="1"/>
</dbReference>
<keyword evidence="9" id="KW-0975">Bacterial flagellum</keyword>
<dbReference type="InterPro" id="IPR001543">
    <property type="entry name" value="FliN-like_C"/>
</dbReference>
<evidence type="ECO:0000256" key="8">
    <source>
        <dbReference type="ARBA" id="ARBA00023136"/>
    </source>
</evidence>
<organism evidence="11 12">
    <name type="scientific">Egicoccus halophilus</name>
    <dbReference type="NCBI Taxonomy" id="1670830"/>
    <lineage>
        <taxon>Bacteria</taxon>
        <taxon>Bacillati</taxon>
        <taxon>Actinomycetota</taxon>
        <taxon>Nitriliruptoria</taxon>
        <taxon>Egicoccales</taxon>
        <taxon>Egicoccaceae</taxon>
        <taxon>Egicoccus</taxon>
    </lineage>
</organism>
<dbReference type="GO" id="GO:0009425">
    <property type="term" value="C:bacterial-type flagellum basal body"/>
    <property type="evidence" value="ECO:0007669"/>
    <property type="project" value="UniProtKB-SubCell"/>
</dbReference>
<evidence type="ECO:0000313" key="12">
    <source>
        <dbReference type="Proteomes" id="UP000650511"/>
    </source>
</evidence>
<evidence type="ECO:0000256" key="7">
    <source>
        <dbReference type="ARBA" id="ARBA00022779"/>
    </source>
</evidence>
<reference evidence="11" key="2">
    <citation type="submission" date="2020-09" db="EMBL/GenBank/DDBJ databases">
        <authorList>
            <person name="Sun Q."/>
            <person name="Zhou Y."/>
        </authorList>
    </citation>
    <scope>NUCLEOTIDE SEQUENCE</scope>
    <source>
        <strain evidence="11">CGMCC 1.14988</strain>
    </source>
</reference>
<comment type="similarity">
    <text evidence="3">Belongs to the FliM family.</text>
</comment>
<keyword evidence="6" id="KW-0145">Chemotaxis</keyword>
<dbReference type="Pfam" id="PF01052">
    <property type="entry name" value="FliMN_C"/>
    <property type="match status" value="1"/>
</dbReference>
<evidence type="ECO:0000256" key="6">
    <source>
        <dbReference type="ARBA" id="ARBA00022500"/>
    </source>
</evidence>